<gene>
    <name evidence="3" type="ORF">AK812_SmicGene41046</name>
</gene>
<feature type="domain" description="Integrase catalytic" evidence="2">
    <location>
        <begin position="712"/>
        <end position="884"/>
    </location>
</feature>
<evidence type="ECO:0000313" key="4">
    <source>
        <dbReference type="Proteomes" id="UP000186817"/>
    </source>
</evidence>
<sequence length="1499" mass="166701">ERKEQEARERLQKEAAEEEERQKQKARETLEKAAEENERREAAKKAKEEEAAAAEQAAAVAEEKARKKAAAEEQKKRKAAAAAEERKKMEGAEAEAEKRKEQEARKEKKRIEELEKELAELRGETRSEAGSTKGEEGKTERQEKASSSTEDPETTAKGPPHPGHYQRGAPKFDEDTDKNFYAVFPYDGNEYQWKWNSVNCFWYYYDLENRCWHKQEGKDVKGKQVCLTQESKFLQAKGKKGKGKSKGKEEEESFAKHSPEYDYVEAKEGEAGKQEAEGGLDQRSWTKEAKEEKKRRPEASESAALFQAQGTQTTPSGAYPAGDPWEKARVLTEHPHSFAFASGAVPKDSLQIAVPSPMRTAPRMISSVTLAPKTGRAARAKEWLRLLESDLGVKVIEELPDAGELEASDAEEELVADVRGRPCFFHKGPGELRPKAVMTTSTATMPRHVRRPGPWRILEIFTVTMAGKPVNQKLLLGGISTVPLARRRRCGTDPDFLVVSWPSWARLPSQTVEPKNQEHWTREAAELKEQRRMLAWLQDLIHYHRKRGGAVLGEHPSSSKAWLEPLVMDAWSGLPSCQTEMCAFGLATEVAQVTPVAANPNTIQGRSVAQPGPPVVSASTGEIFVNSPIVPEKFLHEPPVAAGAFDSEDGDDVAMEQEHDAVNETAELAGDPSGLDDGGKLERLMLVEPIMQDDMIQMAEKLDCPVCRLGSRPRRPFAAKAESRAVSFGTSVHIHLKYEHDFSGQTFVCLSAVDEATTFHVARLLRNPNPDHVAKKFLNGWIAQYGVPKNITMDQGGEFETEFIALLENHAIHSKVAGSHAEWQNSLAERHGSLLGAAWRAIIAEHQCTGRAEMKMALSCAAQAKNAVISRSGHSAHMLVFGRQACFPDLLDDDVWTSASLEQALSIDSELARLAEMRSAAKVALLSGRRSRVLDVGVDRALSWCLMDTNATLYPGGRASYFWPRQTSKELVRRQRQTSSQLRWKEMQAEMEKGLIDLADEPEPPADIEATGTGRKMTEARKMMQGLKSVKRTFGLPFRKDKARRLLGKRAQREPPQGAGPPPRDDSEQPEQPLSLGASEREGQSVVDDLPHRDEAEQPEQPPPLGPRVDDVQDQSREAPPGHLQDLWDQAPPAARDPAYDYLDDVPFCLKRKLNPGGAGEASQEVSTKRLHTNDMVNFVLTSVSGIELGVLSPEAALNNEWLKKGEIQQLSELLDIPLTSARLHRDPQQVLRAEEKPEDVAKRPEEGPPSSPSEQGEGAEPRSCPRCLAFADVRDNILSSHAFLLKMKANGKELDPRFFDETERRAFDKSDQKEWQAWLDNHVIEQLGPDAARKVPQARIFKVPARVVRTNKAAAGCKDLLAKSRLVLPGHMDPDVLQGGLRKERGSRPLLYCRPPRDLSGMGAVVLWRILKSAYGLAEAPRLWYMQAKDLLTKCGFIEVPFAPATFVKLRTEKGQAITVAILCLCVDDGFLAVEDGREALETQKVIDNHFSIKECMD</sequence>
<dbReference type="EMBL" id="LSRX01001567">
    <property type="protein sequence ID" value="OLP78755.1"/>
    <property type="molecule type" value="Genomic_DNA"/>
</dbReference>
<dbReference type="GO" id="GO:0003676">
    <property type="term" value="F:nucleic acid binding"/>
    <property type="evidence" value="ECO:0007669"/>
    <property type="project" value="InterPro"/>
</dbReference>
<name>A0A1Q9C789_SYMMI</name>
<dbReference type="InterPro" id="IPR036397">
    <property type="entry name" value="RNaseH_sf"/>
</dbReference>
<accession>A0A1Q9C789</accession>
<proteinExistence type="predicted"/>
<dbReference type="OrthoDB" id="413914at2759"/>
<feature type="compositionally biased region" description="Basic and acidic residues" evidence="1">
    <location>
        <begin position="1226"/>
        <end position="1247"/>
    </location>
</feature>
<feature type="compositionally biased region" description="Basic and acidic residues" evidence="1">
    <location>
        <begin position="61"/>
        <end position="75"/>
    </location>
</feature>
<comment type="caution">
    <text evidence="3">The sequence shown here is derived from an EMBL/GenBank/DDBJ whole genome shotgun (WGS) entry which is preliminary data.</text>
</comment>
<dbReference type="PROSITE" id="PS50994">
    <property type="entry name" value="INTEGRASE"/>
    <property type="match status" value="1"/>
</dbReference>
<feature type="compositionally biased region" description="Basic and acidic residues" evidence="1">
    <location>
        <begin position="246"/>
        <end position="276"/>
    </location>
</feature>
<protein>
    <recommendedName>
        <fullName evidence="2">Integrase catalytic domain-containing protein</fullName>
    </recommendedName>
</protein>
<reference evidence="3 4" key="1">
    <citation type="submission" date="2016-02" db="EMBL/GenBank/DDBJ databases">
        <title>Genome analysis of coral dinoflagellate symbionts highlights evolutionary adaptations to a symbiotic lifestyle.</title>
        <authorList>
            <person name="Aranda M."/>
            <person name="Li Y."/>
            <person name="Liew Y.J."/>
            <person name="Baumgarten S."/>
            <person name="Simakov O."/>
            <person name="Wilson M."/>
            <person name="Piel J."/>
            <person name="Ashoor H."/>
            <person name="Bougouffa S."/>
            <person name="Bajic V.B."/>
            <person name="Ryu T."/>
            <person name="Ravasi T."/>
            <person name="Bayer T."/>
            <person name="Micklem G."/>
            <person name="Kim H."/>
            <person name="Bhak J."/>
            <person name="Lajeunesse T.C."/>
            <person name="Voolstra C.R."/>
        </authorList>
    </citation>
    <scope>NUCLEOTIDE SEQUENCE [LARGE SCALE GENOMIC DNA]</scope>
    <source>
        <strain evidence="3 4">CCMP2467</strain>
    </source>
</reference>
<organism evidence="3 4">
    <name type="scientific">Symbiodinium microadriaticum</name>
    <name type="common">Dinoflagellate</name>
    <name type="synonym">Zooxanthella microadriatica</name>
    <dbReference type="NCBI Taxonomy" id="2951"/>
    <lineage>
        <taxon>Eukaryota</taxon>
        <taxon>Sar</taxon>
        <taxon>Alveolata</taxon>
        <taxon>Dinophyceae</taxon>
        <taxon>Suessiales</taxon>
        <taxon>Symbiodiniaceae</taxon>
        <taxon>Symbiodinium</taxon>
    </lineage>
</organism>
<dbReference type="InterPro" id="IPR012337">
    <property type="entry name" value="RNaseH-like_sf"/>
</dbReference>
<evidence type="ECO:0000256" key="1">
    <source>
        <dbReference type="SAM" id="MobiDB-lite"/>
    </source>
</evidence>
<dbReference type="CDD" id="cd22249">
    <property type="entry name" value="UDM1_RNF168_RNF169-like"/>
    <property type="match status" value="1"/>
</dbReference>
<feature type="non-terminal residue" evidence="3">
    <location>
        <position position="1"/>
    </location>
</feature>
<feature type="compositionally biased region" description="Basic and acidic residues" evidence="1">
    <location>
        <begin position="1108"/>
        <end position="1117"/>
    </location>
</feature>
<feature type="compositionally biased region" description="Basic and acidic residues" evidence="1">
    <location>
        <begin position="1079"/>
        <end position="1096"/>
    </location>
</feature>
<dbReference type="Gene3D" id="3.30.420.10">
    <property type="entry name" value="Ribonuclease H-like superfamily/Ribonuclease H"/>
    <property type="match status" value="1"/>
</dbReference>
<dbReference type="SUPFAM" id="SSF53098">
    <property type="entry name" value="Ribonuclease H-like"/>
    <property type="match status" value="1"/>
</dbReference>
<feature type="compositionally biased region" description="Basic and acidic residues" evidence="1">
    <location>
        <begin position="1"/>
        <end position="50"/>
    </location>
</feature>
<dbReference type="Proteomes" id="UP000186817">
    <property type="component" value="Unassembled WGS sequence"/>
</dbReference>
<feature type="compositionally biased region" description="Basic and acidic residues" evidence="1">
    <location>
        <begin position="284"/>
        <end position="299"/>
    </location>
</feature>
<evidence type="ECO:0000259" key="2">
    <source>
        <dbReference type="PROSITE" id="PS50994"/>
    </source>
</evidence>
<keyword evidence="4" id="KW-1185">Reference proteome</keyword>
<feature type="compositionally biased region" description="Basic and acidic residues" evidence="1">
    <location>
        <begin position="83"/>
        <end position="144"/>
    </location>
</feature>
<dbReference type="InterPro" id="IPR001584">
    <property type="entry name" value="Integrase_cat-core"/>
</dbReference>
<feature type="region of interest" description="Disordered" evidence="1">
    <location>
        <begin position="1045"/>
        <end position="1139"/>
    </location>
</feature>
<feature type="region of interest" description="Disordered" evidence="1">
    <location>
        <begin position="236"/>
        <end position="323"/>
    </location>
</feature>
<dbReference type="GO" id="GO:0015074">
    <property type="term" value="P:DNA integration"/>
    <property type="evidence" value="ECO:0007669"/>
    <property type="project" value="InterPro"/>
</dbReference>
<evidence type="ECO:0000313" key="3">
    <source>
        <dbReference type="EMBL" id="OLP78755.1"/>
    </source>
</evidence>
<feature type="region of interest" description="Disordered" evidence="1">
    <location>
        <begin position="1"/>
        <end position="176"/>
    </location>
</feature>
<feature type="region of interest" description="Disordered" evidence="1">
    <location>
        <begin position="1226"/>
        <end position="1263"/>
    </location>
</feature>